<feature type="transmembrane region" description="Helical" evidence="9">
    <location>
        <begin position="176"/>
        <end position="194"/>
    </location>
</feature>
<feature type="transmembrane region" description="Helical" evidence="9">
    <location>
        <begin position="117"/>
        <end position="135"/>
    </location>
</feature>
<feature type="transmembrane region" description="Helical" evidence="9">
    <location>
        <begin position="6"/>
        <end position="29"/>
    </location>
</feature>
<feature type="transmembrane region" description="Helical" evidence="9">
    <location>
        <begin position="329"/>
        <end position="347"/>
    </location>
</feature>
<feature type="transmembrane region" description="Helical" evidence="9">
    <location>
        <begin position="147"/>
        <end position="169"/>
    </location>
</feature>
<evidence type="ECO:0000256" key="1">
    <source>
        <dbReference type="ARBA" id="ARBA00004651"/>
    </source>
</evidence>
<dbReference type="GeneID" id="98662193"/>
<dbReference type="GO" id="GO:0005886">
    <property type="term" value="C:plasma membrane"/>
    <property type="evidence" value="ECO:0007669"/>
    <property type="project" value="UniProtKB-SubCell"/>
</dbReference>
<dbReference type="GO" id="GO:0009103">
    <property type="term" value="P:lipopolysaccharide biosynthetic process"/>
    <property type="evidence" value="ECO:0007669"/>
    <property type="project" value="TreeGrafter"/>
</dbReference>
<protein>
    <submittedName>
        <fullName evidence="10">Undecaprenyl-phosphate alpha-N-acetylglucosaminyl 1-phosphate transferase</fullName>
    </submittedName>
</protein>
<evidence type="ECO:0000313" key="10">
    <source>
        <dbReference type="EMBL" id="RNM36248.1"/>
    </source>
</evidence>
<dbReference type="PANTHER" id="PTHR22926:SF3">
    <property type="entry name" value="UNDECAPRENYL-PHOSPHATE ALPHA-N-ACETYLGLUCOSAMINYL 1-PHOSPHATE TRANSFERASE"/>
    <property type="match status" value="1"/>
</dbReference>
<proteinExistence type="predicted"/>
<dbReference type="GO" id="GO:0071555">
    <property type="term" value="P:cell wall organization"/>
    <property type="evidence" value="ECO:0007669"/>
    <property type="project" value="TreeGrafter"/>
</dbReference>
<keyword evidence="5 9" id="KW-1133">Transmembrane helix</keyword>
<feature type="region of interest" description="Disordered" evidence="8">
    <location>
        <begin position="362"/>
        <end position="396"/>
    </location>
</feature>
<feature type="transmembrane region" description="Helical" evidence="9">
    <location>
        <begin position="251"/>
        <end position="274"/>
    </location>
</feature>
<keyword evidence="6 9" id="KW-0472">Membrane</keyword>
<evidence type="ECO:0000256" key="8">
    <source>
        <dbReference type="SAM" id="MobiDB-lite"/>
    </source>
</evidence>
<evidence type="ECO:0000256" key="3">
    <source>
        <dbReference type="ARBA" id="ARBA00022679"/>
    </source>
</evidence>
<keyword evidence="4 9" id="KW-0812">Transmembrane</keyword>
<dbReference type="GO" id="GO:0044038">
    <property type="term" value="P:cell wall macromolecule biosynthetic process"/>
    <property type="evidence" value="ECO:0007669"/>
    <property type="project" value="TreeGrafter"/>
</dbReference>
<feature type="transmembrane region" description="Helical" evidence="9">
    <location>
        <begin position="200"/>
        <end position="217"/>
    </location>
</feature>
<dbReference type="InterPro" id="IPR000715">
    <property type="entry name" value="Glycosyl_transferase_4"/>
</dbReference>
<feature type="binding site" evidence="7">
    <location>
        <position position="168"/>
    </location>
    <ligand>
        <name>Mg(2+)</name>
        <dbReference type="ChEBI" id="CHEBI:18420"/>
    </ligand>
</feature>
<evidence type="ECO:0000256" key="5">
    <source>
        <dbReference type="ARBA" id="ARBA00022989"/>
    </source>
</evidence>
<accession>A0A3N0IGZ1</accession>
<dbReference type="RefSeq" id="WP_123219132.1">
    <property type="nucleotide sequence ID" value="NZ_JACHYQ010000001.1"/>
</dbReference>
<keyword evidence="2" id="KW-1003">Cell membrane</keyword>
<organism evidence="10 11">
    <name type="scientific">Slackia isoflavoniconvertens</name>
    <dbReference type="NCBI Taxonomy" id="572010"/>
    <lineage>
        <taxon>Bacteria</taxon>
        <taxon>Bacillati</taxon>
        <taxon>Actinomycetota</taxon>
        <taxon>Coriobacteriia</taxon>
        <taxon>Eggerthellales</taxon>
        <taxon>Eggerthellaceae</taxon>
        <taxon>Slackia</taxon>
    </lineage>
</organism>
<comment type="subcellular location">
    <subcellularLocation>
        <location evidence="1">Cell membrane</location>
        <topology evidence="1">Multi-pass membrane protein</topology>
    </subcellularLocation>
</comment>
<dbReference type="PROSITE" id="PS01348">
    <property type="entry name" value="MRAY_2"/>
    <property type="match status" value="1"/>
</dbReference>
<dbReference type="OrthoDB" id="9783652at2"/>
<feature type="transmembrane region" description="Helical" evidence="9">
    <location>
        <begin position="304"/>
        <end position="323"/>
    </location>
</feature>
<dbReference type="CDD" id="cd06853">
    <property type="entry name" value="GT_WecA_like"/>
    <property type="match status" value="1"/>
</dbReference>
<comment type="caution">
    <text evidence="10">The sequence shown here is derived from an EMBL/GenBank/DDBJ whole genome shotgun (WGS) entry which is preliminary data.</text>
</comment>
<evidence type="ECO:0000256" key="2">
    <source>
        <dbReference type="ARBA" id="ARBA00022475"/>
    </source>
</evidence>
<evidence type="ECO:0000256" key="6">
    <source>
        <dbReference type="ARBA" id="ARBA00023136"/>
    </source>
</evidence>
<dbReference type="EMBL" id="QIBZ01000004">
    <property type="protein sequence ID" value="RNM36248.1"/>
    <property type="molecule type" value="Genomic_DNA"/>
</dbReference>
<feature type="transmembrane region" description="Helical" evidence="9">
    <location>
        <begin position="87"/>
        <end position="105"/>
    </location>
</feature>
<gene>
    <name evidence="10" type="ORF">DMP05_03240</name>
</gene>
<feature type="binding site" evidence="7">
    <location>
        <position position="228"/>
    </location>
    <ligand>
        <name>Mg(2+)</name>
        <dbReference type="ChEBI" id="CHEBI:18420"/>
    </ligand>
</feature>
<reference evidence="11" key="1">
    <citation type="submission" date="2018-05" db="EMBL/GenBank/DDBJ databases">
        <title>Genome Sequencing of selected type strains of the family Eggerthellaceae.</title>
        <authorList>
            <person name="Danylec N."/>
            <person name="Stoll D.A."/>
            <person name="Doetsch A."/>
            <person name="Huch M."/>
        </authorList>
    </citation>
    <scope>NUCLEOTIDE SEQUENCE [LARGE SCALE GENOMIC DNA]</scope>
    <source>
        <strain evidence="11">DSM 22006</strain>
    </source>
</reference>
<dbReference type="Pfam" id="PF00953">
    <property type="entry name" value="Glycos_transf_4"/>
    <property type="match status" value="1"/>
</dbReference>
<evidence type="ECO:0000256" key="4">
    <source>
        <dbReference type="ARBA" id="ARBA00022692"/>
    </source>
</evidence>
<dbReference type="Proteomes" id="UP000271472">
    <property type="component" value="Unassembled WGS sequence"/>
</dbReference>
<keyword evidence="7" id="KW-0460">Magnesium</keyword>
<evidence type="ECO:0000256" key="9">
    <source>
        <dbReference type="SAM" id="Phobius"/>
    </source>
</evidence>
<dbReference type="PANTHER" id="PTHR22926">
    <property type="entry name" value="PHOSPHO-N-ACETYLMURAMOYL-PENTAPEPTIDE-TRANSFERASE"/>
    <property type="match status" value="1"/>
</dbReference>
<sequence>MTWLQYAIVAAVACITTMALVPPVKRLAFKIDAVDYPSERRVNKQPTARFGGVAMFGGLLCGLAVIIGGVTFFDWHFPLHSFVTREISYPGIFAGITLAFLVGVADDIFDLRPMHKFLGQVIAATIVAASGLLLTDMMNPFGHEQLMFGWLSYPITVFYLVAFCNVINLIDGLDGLAAGITAISSAAMVVFAILTVRPEAAFFGLALVGVCAGFLRYNFHPASIFMGDSGSILLGMSLGVVSLFATTKSTLFVSLLMPIIVAGVPVIDTAAAIIRRKRQHQSVMQADRGHIHHRLLSEGYSQRSTVLIMWGWTAILSVSALFITEMHGLARLPFVCLALGVSAFFVIKLNLLGPVLQHHYNPRPSTGKKRINEQFNAVSGNTSSSSHTDESSDEQP</sequence>
<feature type="transmembrane region" description="Helical" evidence="9">
    <location>
        <begin position="50"/>
        <end position="75"/>
    </location>
</feature>
<evidence type="ECO:0000256" key="7">
    <source>
        <dbReference type="PIRSR" id="PIRSR600715-1"/>
    </source>
</evidence>
<dbReference type="AlphaFoldDB" id="A0A3N0IGZ1"/>
<dbReference type="GO" id="GO:0046872">
    <property type="term" value="F:metal ion binding"/>
    <property type="evidence" value="ECO:0007669"/>
    <property type="project" value="UniProtKB-KW"/>
</dbReference>
<keyword evidence="3 10" id="KW-0808">Transferase</keyword>
<keyword evidence="7" id="KW-0479">Metal-binding</keyword>
<evidence type="ECO:0000313" key="11">
    <source>
        <dbReference type="Proteomes" id="UP000271472"/>
    </source>
</evidence>
<comment type="cofactor">
    <cofactor evidence="7">
        <name>Mg(2+)</name>
        <dbReference type="ChEBI" id="CHEBI:18420"/>
    </cofactor>
</comment>
<dbReference type="GO" id="GO:0016780">
    <property type="term" value="F:phosphotransferase activity, for other substituted phosphate groups"/>
    <property type="evidence" value="ECO:0007669"/>
    <property type="project" value="InterPro"/>
</dbReference>
<feature type="transmembrane region" description="Helical" evidence="9">
    <location>
        <begin position="224"/>
        <end position="245"/>
    </location>
</feature>
<dbReference type="InterPro" id="IPR018480">
    <property type="entry name" value="PNAcMuramoyl-5peptid_Trfase_CS"/>
</dbReference>
<name>A0A3N0IGZ1_9ACTN</name>
<keyword evidence="11" id="KW-1185">Reference proteome</keyword>